<organism evidence="1 2">
    <name type="scientific">Caballeronia choica</name>
    <dbReference type="NCBI Taxonomy" id="326476"/>
    <lineage>
        <taxon>Bacteria</taxon>
        <taxon>Pseudomonadati</taxon>
        <taxon>Pseudomonadota</taxon>
        <taxon>Betaproteobacteria</taxon>
        <taxon>Burkholderiales</taxon>
        <taxon>Burkholderiaceae</taxon>
        <taxon>Caballeronia</taxon>
    </lineage>
</organism>
<evidence type="ECO:0000313" key="1">
    <source>
        <dbReference type="EMBL" id="SAL68859.1"/>
    </source>
</evidence>
<protein>
    <recommendedName>
        <fullName evidence="3">PGAP1-like protein</fullName>
    </recommendedName>
</protein>
<dbReference type="EMBL" id="FCON02000042">
    <property type="protein sequence ID" value="SAL68859.1"/>
    <property type="molecule type" value="Genomic_DNA"/>
</dbReference>
<sequence length="400" mass="43949">MPIVFVHGVNNRREDADYDEGVERIRGFLESLLAPRIGLDPTQLATYFPYWGGNGVRFRWKQASLPGSSNTVETLSLKKPGPGSADLELWMGEARHQYGPGAVSLGEVSRERSFEEAIDLAWDTASAVAPKGSGYGDVVEGYLASLAYAKDHPAPQWALASPSLSNVDFIQTLLKEIQPYRTAPPGRAIESLGLKDWYQSFKEAVSRLGSAPGDAATALLVGVGRQSTHEKASRFLGDIFVYLSERGTAEQPGPIVQQVLADLTKAEAARRPGDDKLVVIGHSLGGVILYDIVSYFKPDLNFDMFVSVGSQIALFEEMTLYRASKSNMPANPPKDRLGKPKAFGKWLNVFDTNDVFSFRTTTVFDGPDDYRFDTGYGLLQAHGGYFARPSFYKRLAMRLS</sequence>
<accession>A0A158JK71</accession>
<name>A0A158JK71_9BURK</name>
<proteinExistence type="predicted"/>
<keyword evidence="2" id="KW-1185">Reference proteome</keyword>
<evidence type="ECO:0000313" key="2">
    <source>
        <dbReference type="Proteomes" id="UP000054770"/>
    </source>
</evidence>
<reference evidence="1" key="1">
    <citation type="submission" date="2016-01" db="EMBL/GenBank/DDBJ databases">
        <authorList>
            <person name="Peeters C."/>
        </authorList>
    </citation>
    <scope>NUCLEOTIDE SEQUENCE [LARGE SCALE GENOMIC DNA]</scope>
    <source>
        <strain evidence="1">LMG 22940</strain>
    </source>
</reference>
<dbReference type="Gene3D" id="3.40.50.1820">
    <property type="entry name" value="alpha/beta hydrolase"/>
    <property type="match status" value="1"/>
</dbReference>
<dbReference type="InterPro" id="IPR029058">
    <property type="entry name" value="AB_hydrolase_fold"/>
</dbReference>
<comment type="caution">
    <text evidence="1">The sequence shown here is derived from an EMBL/GenBank/DDBJ whole genome shotgun (WGS) entry which is preliminary data.</text>
</comment>
<dbReference type="AlphaFoldDB" id="A0A158JK71"/>
<dbReference type="RefSeq" id="WP_087645980.1">
    <property type="nucleotide sequence ID" value="NZ_FCON02000042.1"/>
</dbReference>
<dbReference type="Proteomes" id="UP000054770">
    <property type="component" value="Unassembled WGS sequence"/>
</dbReference>
<dbReference type="SUPFAM" id="SSF53474">
    <property type="entry name" value="alpha/beta-Hydrolases"/>
    <property type="match status" value="1"/>
</dbReference>
<evidence type="ECO:0008006" key="3">
    <source>
        <dbReference type="Google" id="ProtNLM"/>
    </source>
</evidence>
<dbReference type="OrthoDB" id="70513at2"/>
<gene>
    <name evidence="1" type="ORF">AWB68_03897</name>
</gene>